<organism evidence="17 18">
    <name type="scientific">Marinifilum breve</name>
    <dbReference type="NCBI Taxonomy" id="2184082"/>
    <lineage>
        <taxon>Bacteria</taxon>
        <taxon>Pseudomonadati</taxon>
        <taxon>Bacteroidota</taxon>
        <taxon>Bacteroidia</taxon>
        <taxon>Marinilabiliales</taxon>
        <taxon>Marinifilaceae</taxon>
    </lineage>
</organism>
<feature type="domain" description="TRAM" evidence="14">
    <location>
        <begin position="378"/>
        <end position="441"/>
    </location>
</feature>
<comment type="cofactor">
    <cofactor evidence="1">
        <name>[4Fe-4S] cluster</name>
        <dbReference type="ChEBI" id="CHEBI:49883"/>
    </cofactor>
</comment>
<dbReference type="NCBIfam" id="TIGR01574">
    <property type="entry name" value="miaB-methiolase"/>
    <property type="match status" value="1"/>
</dbReference>
<sequence length="447" mass="51315">MKYHLVSLGCQMNASDGERVRSVIEKMGYEWTDNEEEANLIGILACSVRQKAIDKVYSKIHKWNLWKNKRNLVTFVSGCILPSDLEKFLKLFDIIFQMKDLPKLPEMIQQYGISTPVGLQNGFDSQNENISEFWNVKPNYTSDFEAFVPIQNGCDKFCSFCAVPYTRGREVSRPSDEIVNELKNLVEKGFKSITLLGQNVNSYGLDKNGEEIDFPELLRRIGQLGNQLKKEFWVYFTSPHPRDMTDEVIEVIAEYDCLAKQIHLPIQSGDDKVLIHMNRKHGVEKYRQIVQTIRRLIPQATLFTDIIVGFTGENDEQFENTRKAMEEFQYNMAYIAMYSPRPGALSHRWFDDVSLDVKKQRHYQLTEDLKIHSRAYNEGMVGKTFRVLVKGKARHDGYLAALTEGKINVRFLSSDSSLIGEFVDIKITSAADFSVEGELVVVNEKVA</sequence>
<dbReference type="InterPro" id="IPR002792">
    <property type="entry name" value="TRAM_dom"/>
</dbReference>
<dbReference type="PANTHER" id="PTHR43020:SF2">
    <property type="entry name" value="MITOCHONDRIAL TRNA METHYLTHIOTRANSFERASE CDK5RAP1"/>
    <property type="match status" value="1"/>
</dbReference>
<comment type="caution">
    <text evidence="17">The sequence shown here is derived from an EMBL/GenBank/DDBJ whole genome shotgun (WGS) entry which is preliminary data.</text>
</comment>
<keyword evidence="5 17" id="KW-0808">Transferase</keyword>
<dbReference type="Gene3D" id="3.80.30.20">
    <property type="entry name" value="tm_1862 like domain"/>
    <property type="match status" value="1"/>
</dbReference>
<dbReference type="InterPro" id="IPR006638">
    <property type="entry name" value="Elp3/MiaA/NifB-like_rSAM"/>
</dbReference>
<feature type="domain" description="MTTase N-terminal" evidence="15">
    <location>
        <begin position="1"/>
        <end position="113"/>
    </location>
</feature>
<reference evidence="17 18" key="1">
    <citation type="submission" date="2018-05" db="EMBL/GenBank/DDBJ databases">
        <title>Marinifilum breve JC075T sp. nov., a marine bacterium isolated from Yongle Blue Hole in the South China Sea.</title>
        <authorList>
            <person name="Fu T."/>
        </authorList>
    </citation>
    <scope>NUCLEOTIDE SEQUENCE [LARGE SCALE GENOMIC DNA]</scope>
    <source>
        <strain evidence="17 18">JC075</strain>
    </source>
</reference>
<dbReference type="SUPFAM" id="SSF102114">
    <property type="entry name" value="Radical SAM enzymes"/>
    <property type="match status" value="1"/>
</dbReference>
<dbReference type="SFLD" id="SFLDS00029">
    <property type="entry name" value="Radical_SAM"/>
    <property type="match status" value="1"/>
</dbReference>
<dbReference type="EC" id="2.8.4.3" evidence="10"/>
<evidence type="ECO:0000256" key="4">
    <source>
        <dbReference type="ARBA" id="ARBA00022490"/>
    </source>
</evidence>
<evidence type="ECO:0000256" key="11">
    <source>
        <dbReference type="ARBA" id="ARBA00068570"/>
    </source>
</evidence>
<dbReference type="Pfam" id="PF00919">
    <property type="entry name" value="UPF0004"/>
    <property type="match status" value="1"/>
</dbReference>
<name>A0A2V3ZZJ2_9BACT</name>
<keyword evidence="4" id="KW-0963">Cytoplasm</keyword>
<dbReference type="InterPro" id="IPR020612">
    <property type="entry name" value="Methylthiotransferase_CS"/>
</dbReference>
<evidence type="ECO:0000259" key="15">
    <source>
        <dbReference type="PROSITE" id="PS51449"/>
    </source>
</evidence>
<dbReference type="FunFam" id="3.40.50.12160:FF:000003">
    <property type="entry name" value="CDK5 regulatory subunit-associated protein 1"/>
    <property type="match status" value="1"/>
</dbReference>
<proteinExistence type="predicted"/>
<dbReference type="PANTHER" id="PTHR43020">
    <property type="entry name" value="CDK5 REGULATORY SUBUNIT-ASSOCIATED PROTEIN 1"/>
    <property type="match status" value="1"/>
</dbReference>
<dbReference type="PROSITE" id="PS51449">
    <property type="entry name" value="MTTASE_N"/>
    <property type="match status" value="1"/>
</dbReference>
<keyword evidence="6" id="KW-0949">S-adenosyl-L-methionine</keyword>
<dbReference type="AlphaFoldDB" id="A0A2V3ZZJ2"/>
<dbReference type="CDD" id="cd01335">
    <property type="entry name" value="Radical_SAM"/>
    <property type="match status" value="1"/>
</dbReference>
<evidence type="ECO:0000256" key="7">
    <source>
        <dbReference type="ARBA" id="ARBA00022723"/>
    </source>
</evidence>
<dbReference type="Gene3D" id="3.40.50.12160">
    <property type="entry name" value="Methylthiotransferase, N-terminal domain"/>
    <property type="match status" value="1"/>
</dbReference>
<dbReference type="RefSeq" id="WP_110359548.1">
    <property type="nucleotide sequence ID" value="NZ_QFLI01000002.1"/>
</dbReference>
<protein>
    <recommendedName>
        <fullName evidence="11">tRNA-2-methylthio-N(6)-dimethylallyladenosine synthase</fullName>
        <ecNumber evidence="10">2.8.4.3</ecNumber>
    </recommendedName>
    <alternativeName>
        <fullName evidence="13">(Dimethylallyl)adenosine tRNA methylthiotransferase MiaB</fullName>
    </alternativeName>
    <alternativeName>
        <fullName evidence="12">tRNA-i(6)A37 methylthiotransferase</fullName>
    </alternativeName>
</protein>
<dbReference type="InterPro" id="IPR038135">
    <property type="entry name" value="Methylthiotransferase_N_sf"/>
</dbReference>
<evidence type="ECO:0000256" key="8">
    <source>
        <dbReference type="ARBA" id="ARBA00023004"/>
    </source>
</evidence>
<dbReference type="Proteomes" id="UP000248079">
    <property type="component" value="Unassembled WGS sequence"/>
</dbReference>
<dbReference type="InterPro" id="IPR005839">
    <property type="entry name" value="Methylthiotransferase"/>
</dbReference>
<evidence type="ECO:0000256" key="2">
    <source>
        <dbReference type="ARBA" id="ARBA00003234"/>
    </source>
</evidence>
<dbReference type="SMART" id="SM00729">
    <property type="entry name" value="Elp3"/>
    <property type="match status" value="1"/>
</dbReference>
<evidence type="ECO:0000256" key="9">
    <source>
        <dbReference type="ARBA" id="ARBA00023014"/>
    </source>
</evidence>
<dbReference type="Pfam" id="PF04055">
    <property type="entry name" value="Radical_SAM"/>
    <property type="match status" value="1"/>
</dbReference>
<dbReference type="GO" id="GO:0035597">
    <property type="term" value="F:tRNA-2-methylthio-N(6)-dimethylallyladenosine(37) synthase activity"/>
    <property type="evidence" value="ECO:0007669"/>
    <property type="project" value="UniProtKB-EC"/>
</dbReference>
<evidence type="ECO:0000256" key="13">
    <source>
        <dbReference type="ARBA" id="ARBA00081141"/>
    </source>
</evidence>
<keyword evidence="8" id="KW-0408">Iron</keyword>
<accession>A0A2V3ZZJ2</accession>
<keyword evidence="3" id="KW-0004">4Fe-4S</keyword>
<dbReference type="GO" id="GO:0051539">
    <property type="term" value="F:4 iron, 4 sulfur cluster binding"/>
    <property type="evidence" value="ECO:0007669"/>
    <property type="project" value="UniProtKB-KW"/>
</dbReference>
<comment type="function">
    <text evidence="2">Catalyzes the methylthiolation of N6-(dimethylallyl)adenosine (i(6)A), leading to the formation of 2-methylthio-N6-(dimethylallyl)adenosine (ms(2)i(6)A) at position 37 in tRNAs that read codons beginning with uridine.</text>
</comment>
<dbReference type="GO" id="GO:0046872">
    <property type="term" value="F:metal ion binding"/>
    <property type="evidence" value="ECO:0007669"/>
    <property type="project" value="UniProtKB-KW"/>
</dbReference>
<evidence type="ECO:0000313" key="18">
    <source>
        <dbReference type="Proteomes" id="UP000248079"/>
    </source>
</evidence>
<gene>
    <name evidence="17" type="primary">miaB</name>
    <name evidence="17" type="ORF">DF185_04495</name>
</gene>
<dbReference type="SFLD" id="SFLDG01061">
    <property type="entry name" value="methylthiotransferase"/>
    <property type="match status" value="1"/>
</dbReference>
<evidence type="ECO:0000256" key="5">
    <source>
        <dbReference type="ARBA" id="ARBA00022679"/>
    </source>
</evidence>
<keyword evidence="7" id="KW-0479">Metal-binding</keyword>
<dbReference type="PROSITE" id="PS01278">
    <property type="entry name" value="MTTASE_RADICAL"/>
    <property type="match status" value="1"/>
</dbReference>
<evidence type="ECO:0000256" key="10">
    <source>
        <dbReference type="ARBA" id="ARBA00033765"/>
    </source>
</evidence>
<dbReference type="NCBIfam" id="TIGR00089">
    <property type="entry name" value="MiaB/RimO family radical SAM methylthiotransferase"/>
    <property type="match status" value="1"/>
</dbReference>
<dbReference type="InterPro" id="IPR058240">
    <property type="entry name" value="rSAM_sf"/>
</dbReference>
<keyword evidence="18" id="KW-1185">Reference proteome</keyword>
<dbReference type="FunFam" id="3.80.30.20:FF:000001">
    <property type="entry name" value="tRNA-2-methylthio-N(6)-dimethylallyladenosine synthase 2"/>
    <property type="match status" value="1"/>
</dbReference>
<dbReference type="OrthoDB" id="9805215at2"/>
<dbReference type="SFLD" id="SFLDG01082">
    <property type="entry name" value="B12-binding_domain_containing"/>
    <property type="match status" value="1"/>
</dbReference>
<evidence type="ECO:0000256" key="6">
    <source>
        <dbReference type="ARBA" id="ARBA00022691"/>
    </source>
</evidence>
<evidence type="ECO:0000313" key="17">
    <source>
        <dbReference type="EMBL" id="PXY01912.1"/>
    </source>
</evidence>
<evidence type="ECO:0000256" key="1">
    <source>
        <dbReference type="ARBA" id="ARBA00001966"/>
    </source>
</evidence>
<dbReference type="EMBL" id="QFLI01000002">
    <property type="protein sequence ID" value="PXY01912.1"/>
    <property type="molecule type" value="Genomic_DNA"/>
</dbReference>
<dbReference type="Pfam" id="PF01938">
    <property type="entry name" value="TRAM"/>
    <property type="match status" value="1"/>
</dbReference>
<dbReference type="InterPro" id="IPR007197">
    <property type="entry name" value="rSAM"/>
</dbReference>
<dbReference type="PROSITE" id="PS50926">
    <property type="entry name" value="TRAM"/>
    <property type="match status" value="1"/>
</dbReference>
<feature type="domain" description="Radical SAM core" evidence="16">
    <location>
        <begin position="140"/>
        <end position="375"/>
    </location>
</feature>
<keyword evidence="9" id="KW-0411">Iron-sulfur</keyword>
<evidence type="ECO:0000256" key="12">
    <source>
        <dbReference type="ARBA" id="ARBA00080698"/>
    </source>
</evidence>
<dbReference type="InterPro" id="IPR013848">
    <property type="entry name" value="Methylthiotransferase_N"/>
</dbReference>
<evidence type="ECO:0000259" key="14">
    <source>
        <dbReference type="PROSITE" id="PS50926"/>
    </source>
</evidence>
<evidence type="ECO:0000259" key="16">
    <source>
        <dbReference type="PROSITE" id="PS51918"/>
    </source>
</evidence>
<dbReference type="GO" id="GO:0005829">
    <property type="term" value="C:cytosol"/>
    <property type="evidence" value="ECO:0007669"/>
    <property type="project" value="TreeGrafter"/>
</dbReference>
<evidence type="ECO:0000256" key="3">
    <source>
        <dbReference type="ARBA" id="ARBA00022485"/>
    </source>
</evidence>
<dbReference type="PROSITE" id="PS51918">
    <property type="entry name" value="RADICAL_SAM"/>
    <property type="match status" value="1"/>
</dbReference>
<dbReference type="InterPro" id="IPR023404">
    <property type="entry name" value="rSAM_horseshoe"/>
</dbReference>